<sequence length="236" mass="25769">MLAAIIAPAEAAPDARTRAVCDRAANRAARQYGVPADVMLALTRTETGRAGPDGLYPWPWTVNLQGKGFWFDSAEEVRAFVRRSIRRGALSFDVGCFQINYKWHGDAFASVEDMIDPWKNATYAARFLAELHRELGDWTQAAGAYHSRTARHAKRYVRRFERIRATLPKGARRLAGPSERMPLSGLVPAAARTDGPLRSGGAPLGSLVPTAAADAGASLPLISMNERTGFGDFIRD</sequence>
<evidence type="ECO:0000313" key="3">
    <source>
        <dbReference type="EMBL" id="SEG14059.1"/>
    </source>
</evidence>
<gene>
    <name evidence="3" type="ORF">SAMN05421751_11239</name>
</gene>
<dbReference type="SUPFAM" id="SSF53955">
    <property type="entry name" value="Lysozyme-like"/>
    <property type="match status" value="1"/>
</dbReference>
<dbReference type="OrthoDB" id="5945995at2"/>
<accession>A0A1H5XQH9</accession>
<dbReference type="RefSeq" id="WP_104008672.1">
    <property type="nucleotide sequence ID" value="NZ_FNVD01000012.1"/>
</dbReference>
<evidence type="ECO:0000313" key="4">
    <source>
        <dbReference type="Proteomes" id="UP000236742"/>
    </source>
</evidence>
<reference evidence="3 4" key="1">
    <citation type="submission" date="2016-10" db="EMBL/GenBank/DDBJ databases">
        <authorList>
            <person name="de Groot N.N."/>
        </authorList>
    </citation>
    <scope>NUCLEOTIDE SEQUENCE [LARGE SCALE GENOMIC DNA]</scope>
    <source>
        <strain evidence="3 4">DSM 23413</strain>
    </source>
</reference>
<keyword evidence="4" id="KW-1185">Reference proteome</keyword>
<dbReference type="EMBL" id="FNVD01000012">
    <property type="protein sequence ID" value="SEG14059.1"/>
    <property type="molecule type" value="Genomic_DNA"/>
</dbReference>
<dbReference type="Pfam" id="PF01464">
    <property type="entry name" value="SLT"/>
    <property type="match status" value="1"/>
</dbReference>
<dbReference type="AlphaFoldDB" id="A0A1H5XQH9"/>
<comment type="similarity">
    <text evidence="1">Belongs to the virb1 family.</text>
</comment>
<evidence type="ECO:0000259" key="2">
    <source>
        <dbReference type="Pfam" id="PF01464"/>
    </source>
</evidence>
<protein>
    <submittedName>
        <fullName evidence="3">Transglycosylase SLT domain-containing protein</fullName>
    </submittedName>
</protein>
<name>A0A1H5XQH9_9RHOB</name>
<dbReference type="Proteomes" id="UP000236742">
    <property type="component" value="Unassembled WGS sequence"/>
</dbReference>
<proteinExistence type="inferred from homology"/>
<feature type="domain" description="Transglycosylase SLT" evidence="2">
    <location>
        <begin position="93"/>
        <end position="154"/>
    </location>
</feature>
<organism evidence="3 4">
    <name type="scientific">Jhaorihella thermophila</name>
    <dbReference type="NCBI Taxonomy" id="488547"/>
    <lineage>
        <taxon>Bacteria</taxon>
        <taxon>Pseudomonadati</taxon>
        <taxon>Pseudomonadota</taxon>
        <taxon>Alphaproteobacteria</taxon>
        <taxon>Rhodobacterales</taxon>
        <taxon>Paracoccaceae</taxon>
        <taxon>Jhaorihella</taxon>
    </lineage>
</organism>
<dbReference type="Gene3D" id="1.10.530.10">
    <property type="match status" value="1"/>
</dbReference>
<evidence type="ECO:0000256" key="1">
    <source>
        <dbReference type="ARBA" id="ARBA00009387"/>
    </source>
</evidence>
<dbReference type="InterPro" id="IPR023346">
    <property type="entry name" value="Lysozyme-like_dom_sf"/>
</dbReference>
<dbReference type="InterPro" id="IPR008258">
    <property type="entry name" value="Transglycosylase_SLT_dom_1"/>
</dbReference>